<dbReference type="InterPro" id="IPR050869">
    <property type="entry name" value="H3K4_H4K5_MeTrfase"/>
</dbReference>
<dbReference type="Pfam" id="PF00856">
    <property type="entry name" value="SET"/>
    <property type="match status" value="1"/>
</dbReference>
<dbReference type="Gene3D" id="2.170.270.10">
    <property type="entry name" value="SET domain"/>
    <property type="match status" value="1"/>
</dbReference>
<feature type="domain" description="SET" evidence="2">
    <location>
        <begin position="10"/>
        <end position="266"/>
    </location>
</feature>
<evidence type="ECO:0000256" key="1">
    <source>
        <dbReference type="SAM" id="MobiDB-lite"/>
    </source>
</evidence>
<dbReference type="PANTHER" id="PTHR12197">
    <property type="entry name" value="HISTONE-LYSINE N-METHYLTRANSFERASE SMYD"/>
    <property type="match status" value="1"/>
</dbReference>
<feature type="region of interest" description="Disordered" evidence="1">
    <location>
        <begin position="655"/>
        <end position="702"/>
    </location>
</feature>
<dbReference type="PANTHER" id="PTHR12197:SF251">
    <property type="entry name" value="EG:BACR7C10.4 PROTEIN"/>
    <property type="match status" value="1"/>
</dbReference>
<organism evidence="3 4">
    <name type="scientific">Coccomyxa viridis</name>
    <dbReference type="NCBI Taxonomy" id="1274662"/>
    <lineage>
        <taxon>Eukaryota</taxon>
        <taxon>Viridiplantae</taxon>
        <taxon>Chlorophyta</taxon>
        <taxon>core chlorophytes</taxon>
        <taxon>Trebouxiophyceae</taxon>
        <taxon>Trebouxiophyceae incertae sedis</taxon>
        <taxon>Coccomyxaceae</taxon>
        <taxon>Coccomyxa</taxon>
    </lineage>
</organism>
<dbReference type="Gene3D" id="1.10.220.160">
    <property type="match status" value="1"/>
</dbReference>
<gene>
    <name evidence="3" type="ORF">CVIRNUC_001992</name>
</gene>
<comment type="caution">
    <text evidence="3">The sequence shown here is derived from an EMBL/GenBank/DDBJ whole genome shotgun (WGS) entry which is preliminary data.</text>
</comment>
<evidence type="ECO:0000313" key="3">
    <source>
        <dbReference type="EMBL" id="CAK0750451.1"/>
    </source>
</evidence>
<dbReference type="SUPFAM" id="SSF82199">
    <property type="entry name" value="SET domain"/>
    <property type="match status" value="1"/>
</dbReference>
<evidence type="ECO:0000259" key="2">
    <source>
        <dbReference type="PROSITE" id="PS50280"/>
    </source>
</evidence>
<reference evidence="3 4" key="1">
    <citation type="submission" date="2023-10" db="EMBL/GenBank/DDBJ databases">
        <authorList>
            <person name="Maclean D."/>
            <person name="Macfadyen A."/>
        </authorList>
    </citation>
    <scope>NUCLEOTIDE SEQUENCE [LARGE SCALE GENOMIC DNA]</scope>
</reference>
<sequence>MKVNGRVLKDSLELRHSDDSGYNIRTKCRVSAGSVILEEKLLAAAIAPGAAQKQCRYCLSMISPKVLEAPIYCSRCGHAHYCTHRCMKDDVEAHAQSGECTLLQSEARREELGSLLRETCLALRLLQKKPPQPALLSNWAKFLDPASRNDAGVLLLAARAGADARNCAAAGGVAGAQELSEKAAAEAVCQVFTNSLEYEPLLPVASACAGSAAHQGEPPAVMYQLASRFNHSCRANAAYHFKPGGTIVVRTLVDVETDQEICVSYLDPLQAFPARAAQLREKFCFTCACERCCEESPACRPGTPGEGGPAHPPSPRAWFLSAMAPARLPDEAPAEDVRKGMAAIRDGLAELTEQAQELFLRDGRAAQAWAVLEAGLFQVVRMGAHPLHQRCLELYSCLASACRVCARRGAGVAALRRAALYGLLQAAAVEAMLAVGEHGAMPQAARIWAETGALLCEVLAAELHDFRQDPTQTESSAIRGLGLHSNQQLSQESSEPSMLEQGVYSNTILDSSMHSEGPATVQLQPGECLVAHAAPHSPNNGADPVAAVDGCLHGQDSHHIAAQHASRAGARQLQQQRELSAWAQVLPSDGELVAHASIPEPPAEFAAVLCATWRALLPTALAPGGGNEQSMPAMPCLAQPDGANSCLDSHACPLPGSNVQPGKRQRTAAEASEGAAHSAPAAEEDPAAASALSGDAAGVHQQDSLEGQGLDFRLLGEPAGLTSSHAQPSSKATLAAALTSEPGLSGIGGEQLERLERIAHGAAMCQAHAAGLLQIVLGRSHTLTQSSAFSAFFANLPYRQAAAITQLALQLSMEGSL</sequence>
<dbReference type="CDD" id="cd20071">
    <property type="entry name" value="SET_SMYD"/>
    <property type="match status" value="1"/>
</dbReference>
<dbReference type="EMBL" id="CAUYUE010000003">
    <property type="protein sequence ID" value="CAK0750451.1"/>
    <property type="molecule type" value="Genomic_DNA"/>
</dbReference>
<evidence type="ECO:0000313" key="4">
    <source>
        <dbReference type="Proteomes" id="UP001314263"/>
    </source>
</evidence>
<dbReference type="PROSITE" id="PS50280">
    <property type="entry name" value="SET"/>
    <property type="match status" value="1"/>
</dbReference>
<name>A0AAV1HW48_9CHLO</name>
<dbReference type="AlphaFoldDB" id="A0AAV1HW48"/>
<dbReference type="Gene3D" id="6.10.140.2220">
    <property type="match status" value="1"/>
</dbReference>
<dbReference type="SUPFAM" id="SSF144232">
    <property type="entry name" value="HIT/MYND zinc finger-like"/>
    <property type="match status" value="1"/>
</dbReference>
<dbReference type="InterPro" id="IPR046341">
    <property type="entry name" value="SET_dom_sf"/>
</dbReference>
<keyword evidence="4" id="KW-1185">Reference proteome</keyword>
<dbReference type="InterPro" id="IPR001214">
    <property type="entry name" value="SET_dom"/>
</dbReference>
<dbReference type="Proteomes" id="UP001314263">
    <property type="component" value="Unassembled WGS sequence"/>
</dbReference>
<proteinExistence type="predicted"/>
<feature type="compositionally biased region" description="Low complexity" evidence="1">
    <location>
        <begin position="668"/>
        <end position="698"/>
    </location>
</feature>
<accession>A0AAV1HW48</accession>
<dbReference type="GO" id="GO:0005634">
    <property type="term" value="C:nucleus"/>
    <property type="evidence" value="ECO:0007669"/>
    <property type="project" value="TreeGrafter"/>
</dbReference>
<protein>
    <recommendedName>
        <fullName evidence="2">SET domain-containing protein</fullName>
    </recommendedName>
</protein>